<comment type="caution">
    <text evidence="1">The sequence shown here is derived from an EMBL/GenBank/DDBJ whole genome shotgun (WGS) entry which is preliminary data.</text>
</comment>
<evidence type="ECO:0000313" key="1">
    <source>
        <dbReference type="EMBL" id="CAE8601381.1"/>
    </source>
</evidence>
<organism evidence="1 3">
    <name type="scientific">Polarella glacialis</name>
    <name type="common">Dinoflagellate</name>
    <dbReference type="NCBI Taxonomy" id="89957"/>
    <lineage>
        <taxon>Eukaryota</taxon>
        <taxon>Sar</taxon>
        <taxon>Alveolata</taxon>
        <taxon>Dinophyceae</taxon>
        <taxon>Suessiales</taxon>
        <taxon>Suessiaceae</taxon>
        <taxon>Polarella</taxon>
    </lineage>
</organism>
<reference evidence="1" key="1">
    <citation type="submission" date="2021-02" db="EMBL/GenBank/DDBJ databases">
        <authorList>
            <person name="Dougan E. K."/>
            <person name="Rhodes N."/>
            <person name="Thang M."/>
            <person name="Chan C."/>
        </authorList>
    </citation>
    <scope>NUCLEOTIDE SEQUENCE</scope>
</reference>
<keyword evidence="3" id="KW-1185">Reference proteome</keyword>
<sequence length="402" mass="44517">MARAIKDACTNLMTSDVLDDDVKARLTSSMANSFLMKEIIYDARDDWDTAFFTFRLFFDPIYNAARRVQVASLMDDGSGSTGKGTFRECSDKYLGMNTGDANIGYASQIRQGLFDISSGDPPSEQLANMQGCKHVWMDDFDHHRMINNAALRELTGGNTITAARKHKQHDAFQFRGQIFTLANGYMKFQYPLVGADSRRLAGAKYDITFVDSPDGPNQKKKDANVKESIMKHSDEFIFLARALWLVPSPRPKCDTTEPKPPNALEMLKESALVSGQVLEVVNVGDQTAAFIRDHLDVYNKTSLAKPSTAEEIDQAFVCFVIGLHEKDSKQELVSKPDARVCLSKVLKYKTGASLPAYMSRKRTTVNGYVSAVDGTFFTLALQPRTAATETATAAESPAQHEV</sequence>
<dbReference type="InterPro" id="IPR027417">
    <property type="entry name" value="P-loop_NTPase"/>
</dbReference>
<dbReference type="AlphaFoldDB" id="A0A813EQS9"/>
<proteinExistence type="predicted"/>
<dbReference type="EMBL" id="CAJNNV010013126">
    <property type="protein sequence ID" value="CAE8601405.1"/>
    <property type="molecule type" value="Genomic_DNA"/>
</dbReference>
<accession>A0A813EQS9</accession>
<evidence type="ECO:0000313" key="3">
    <source>
        <dbReference type="Proteomes" id="UP000654075"/>
    </source>
</evidence>
<dbReference type="Proteomes" id="UP000654075">
    <property type="component" value="Unassembled WGS sequence"/>
</dbReference>
<evidence type="ECO:0000313" key="2">
    <source>
        <dbReference type="EMBL" id="CAE8601405.1"/>
    </source>
</evidence>
<dbReference type="Gene3D" id="3.40.50.300">
    <property type="entry name" value="P-loop containing nucleotide triphosphate hydrolases"/>
    <property type="match status" value="1"/>
</dbReference>
<name>A0A813EQS9_POLGL</name>
<protein>
    <submittedName>
        <fullName evidence="1">Uncharacterized protein</fullName>
    </submittedName>
</protein>
<gene>
    <name evidence="1" type="ORF">PGLA1383_LOCUS19675</name>
    <name evidence="2" type="ORF">PGLA1383_LOCUS19699</name>
</gene>
<dbReference type="EMBL" id="CAJNNV010013103">
    <property type="protein sequence ID" value="CAE8601381.1"/>
    <property type="molecule type" value="Genomic_DNA"/>
</dbReference>